<dbReference type="AlphaFoldDB" id="A0A1R1I7H4"/>
<dbReference type="GO" id="GO:0003677">
    <property type="term" value="F:DNA binding"/>
    <property type="evidence" value="ECO:0007669"/>
    <property type="project" value="InterPro"/>
</dbReference>
<evidence type="ECO:0000259" key="1">
    <source>
        <dbReference type="PROSITE" id="PS50943"/>
    </source>
</evidence>
<comment type="caution">
    <text evidence="2">The sequence shown here is derived from an EMBL/GenBank/DDBJ whole genome shotgun (WGS) entry which is preliminary data.</text>
</comment>
<dbReference type="OrthoDB" id="3034420at2"/>
<dbReference type="SUPFAM" id="SSF47413">
    <property type="entry name" value="lambda repressor-like DNA-binding domains"/>
    <property type="match status" value="1"/>
</dbReference>
<accession>A0A1R1I7H4</accession>
<evidence type="ECO:0000313" key="3">
    <source>
        <dbReference type="Proteomes" id="UP000187526"/>
    </source>
</evidence>
<evidence type="ECO:0000313" key="2">
    <source>
        <dbReference type="EMBL" id="OMG54703.1"/>
    </source>
</evidence>
<reference evidence="2 3" key="1">
    <citation type="submission" date="2016-10" db="EMBL/GenBank/DDBJ databases">
        <title>Alkaliphiles isolated from bioreactors.</title>
        <authorList>
            <person name="Salah Z."/>
            <person name="Rout S.P."/>
            <person name="Humphreys P.N."/>
        </authorList>
    </citation>
    <scope>NUCLEOTIDE SEQUENCE [LARGE SCALE GENOMIC DNA]</scope>
    <source>
        <strain evidence="2 3">ZS02</strain>
    </source>
</reference>
<dbReference type="Pfam" id="PF01381">
    <property type="entry name" value="HTH_3"/>
    <property type="match status" value="1"/>
</dbReference>
<dbReference type="InterPro" id="IPR010982">
    <property type="entry name" value="Lambda_DNA-bd_dom_sf"/>
</dbReference>
<protein>
    <recommendedName>
        <fullName evidence="1">HTH cro/C1-type domain-containing protein</fullName>
    </recommendedName>
</protein>
<dbReference type="Proteomes" id="UP000187526">
    <property type="component" value="Unassembled WGS sequence"/>
</dbReference>
<dbReference type="RefSeq" id="WP_076093009.1">
    <property type="nucleotide sequence ID" value="NZ_MTHD01000002.1"/>
</dbReference>
<dbReference type="EMBL" id="MTHD01000002">
    <property type="protein sequence ID" value="OMG54703.1"/>
    <property type="molecule type" value="Genomic_DNA"/>
</dbReference>
<gene>
    <name evidence="2" type="ORF">BJN45_05695</name>
</gene>
<dbReference type="Gene3D" id="1.10.260.40">
    <property type="entry name" value="lambda repressor-like DNA-binding domains"/>
    <property type="match status" value="1"/>
</dbReference>
<organism evidence="2 3">
    <name type="scientific">Azonexus hydrophilus</name>
    <dbReference type="NCBI Taxonomy" id="418702"/>
    <lineage>
        <taxon>Bacteria</taxon>
        <taxon>Pseudomonadati</taxon>
        <taxon>Pseudomonadota</taxon>
        <taxon>Betaproteobacteria</taxon>
        <taxon>Rhodocyclales</taxon>
        <taxon>Azonexaceae</taxon>
        <taxon>Azonexus</taxon>
    </lineage>
</organism>
<dbReference type="InterPro" id="IPR001387">
    <property type="entry name" value="Cro/C1-type_HTH"/>
</dbReference>
<keyword evidence="3" id="KW-1185">Reference proteome</keyword>
<dbReference type="CDD" id="cd00093">
    <property type="entry name" value="HTH_XRE"/>
    <property type="match status" value="1"/>
</dbReference>
<feature type="domain" description="HTH cro/C1-type" evidence="1">
    <location>
        <begin position="59"/>
        <end position="112"/>
    </location>
</feature>
<sequence>MTQVKLSKPLKKDEAKLREVKPVVCLSKLMESTFHDIHDASVREAYVEAELVNGLAHQIRIIRQQRGWSQKDFAKKLGTTQTTVSRLEDPSYGRYSIRSLLSVSKVFDVALFVRYLPFSKFVPSVWDTSPENFEAAPYAEEISSIEFFDEREDSFYCKALIGNRGANCYTEVDFSSINNSLDVVMALDACTVLTETPVFEFKYLDE</sequence>
<dbReference type="STRING" id="418702.BJN45_05695"/>
<dbReference type="SMART" id="SM00530">
    <property type="entry name" value="HTH_XRE"/>
    <property type="match status" value="1"/>
</dbReference>
<name>A0A1R1I7H4_9RHOO</name>
<proteinExistence type="predicted"/>
<dbReference type="PROSITE" id="PS50943">
    <property type="entry name" value="HTH_CROC1"/>
    <property type="match status" value="1"/>
</dbReference>